<protein>
    <recommendedName>
        <fullName evidence="3">Type II secretion system protein J</fullName>
    </recommendedName>
</protein>
<dbReference type="AlphaFoldDB" id="A0A3A8N9R4"/>
<dbReference type="RefSeq" id="WP_120626736.1">
    <property type="nucleotide sequence ID" value="NZ_RAWG01000116.1"/>
</dbReference>
<dbReference type="InterPro" id="IPR051621">
    <property type="entry name" value="T2SS_protein_J"/>
</dbReference>
<evidence type="ECO:0000256" key="1">
    <source>
        <dbReference type="ARBA" id="ARBA00004377"/>
    </source>
</evidence>
<evidence type="ECO:0000256" key="5">
    <source>
        <dbReference type="ARBA" id="ARBA00022481"/>
    </source>
</evidence>
<evidence type="ECO:0000256" key="2">
    <source>
        <dbReference type="ARBA" id="ARBA00011084"/>
    </source>
</evidence>
<dbReference type="Pfam" id="PF07963">
    <property type="entry name" value="N_methyl"/>
    <property type="match status" value="1"/>
</dbReference>
<feature type="transmembrane region" description="Helical" evidence="10">
    <location>
        <begin position="12"/>
        <end position="33"/>
    </location>
</feature>
<evidence type="ECO:0000256" key="3">
    <source>
        <dbReference type="ARBA" id="ARBA00021539"/>
    </source>
</evidence>
<dbReference type="InterPro" id="IPR012902">
    <property type="entry name" value="N_methyl_site"/>
</dbReference>
<keyword evidence="4" id="KW-1003">Cell membrane</keyword>
<dbReference type="InterPro" id="IPR010055">
    <property type="entry name" value="T2SS_protein-GspJ"/>
</dbReference>
<name>A0A3A8N9R4_9BACT</name>
<keyword evidence="5" id="KW-0488">Methylation</keyword>
<dbReference type="SUPFAM" id="SSF54523">
    <property type="entry name" value="Pili subunits"/>
    <property type="match status" value="1"/>
</dbReference>
<dbReference type="Pfam" id="PF11612">
    <property type="entry name" value="T2SSJ"/>
    <property type="match status" value="1"/>
</dbReference>
<comment type="similarity">
    <text evidence="2">Belongs to the GSP J family.</text>
</comment>
<dbReference type="PANTHER" id="PTHR39583:SF2">
    <property type="entry name" value="TYPE II SECRETION SYSTEM PROTEIN J"/>
    <property type="match status" value="1"/>
</dbReference>
<reference evidence="12" key="1">
    <citation type="submission" date="2018-09" db="EMBL/GenBank/DDBJ databases">
        <authorList>
            <person name="Livingstone P.G."/>
            <person name="Whitworth D.E."/>
        </authorList>
    </citation>
    <scope>NUCLEOTIDE SEQUENCE [LARGE SCALE GENOMIC DNA]</scope>
    <source>
        <strain evidence="12">CA040B</strain>
    </source>
</reference>
<evidence type="ECO:0000256" key="8">
    <source>
        <dbReference type="ARBA" id="ARBA00022989"/>
    </source>
</evidence>
<dbReference type="NCBIfam" id="TIGR02532">
    <property type="entry name" value="IV_pilin_GFxxxE"/>
    <property type="match status" value="1"/>
</dbReference>
<gene>
    <name evidence="11" type="ORF">D7X12_19245</name>
</gene>
<evidence type="ECO:0000256" key="4">
    <source>
        <dbReference type="ARBA" id="ARBA00022475"/>
    </source>
</evidence>
<evidence type="ECO:0000256" key="10">
    <source>
        <dbReference type="SAM" id="Phobius"/>
    </source>
</evidence>
<evidence type="ECO:0000256" key="6">
    <source>
        <dbReference type="ARBA" id="ARBA00022519"/>
    </source>
</evidence>
<accession>A0A3A8N9R4</accession>
<dbReference type="OrthoDB" id="5504780at2"/>
<keyword evidence="8 10" id="KW-1133">Transmembrane helix</keyword>
<organism evidence="11 12">
    <name type="scientific">Corallococcus sicarius</name>
    <dbReference type="NCBI Taxonomy" id="2316726"/>
    <lineage>
        <taxon>Bacteria</taxon>
        <taxon>Pseudomonadati</taxon>
        <taxon>Myxococcota</taxon>
        <taxon>Myxococcia</taxon>
        <taxon>Myxococcales</taxon>
        <taxon>Cystobacterineae</taxon>
        <taxon>Myxococcaceae</taxon>
        <taxon>Corallococcus</taxon>
    </lineage>
</organism>
<comment type="subcellular location">
    <subcellularLocation>
        <location evidence="1">Cell inner membrane</location>
        <topology evidence="1">Single-pass membrane protein</topology>
    </subcellularLocation>
</comment>
<proteinExistence type="inferred from homology"/>
<comment type="caution">
    <text evidence="11">The sequence shown here is derived from an EMBL/GenBank/DDBJ whole genome shotgun (WGS) entry which is preliminary data.</text>
</comment>
<evidence type="ECO:0000256" key="7">
    <source>
        <dbReference type="ARBA" id="ARBA00022692"/>
    </source>
</evidence>
<dbReference type="PANTHER" id="PTHR39583">
    <property type="entry name" value="TYPE II SECRETION SYSTEM PROTEIN J-RELATED"/>
    <property type="match status" value="1"/>
</dbReference>
<dbReference type="InterPro" id="IPR045584">
    <property type="entry name" value="Pilin-like"/>
</dbReference>
<keyword evidence="6" id="KW-0997">Cell inner membrane</keyword>
<keyword evidence="7 10" id="KW-0812">Transmembrane</keyword>
<dbReference type="Proteomes" id="UP000273405">
    <property type="component" value="Unassembled WGS sequence"/>
</dbReference>
<evidence type="ECO:0000313" key="12">
    <source>
        <dbReference type="Proteomes" id="UP000273405"/>
    </source>
</evidence>
<sequence length="226" mass="26368">MRRPARARGFTLMEVMVAVSITALMGTVVAMAFQTGINAKEVVEGEAERYRMVRVSLNRMAREIGSAYVSDRYDLRRFRDQNDRPTNFVGERDKLLFTTFSHQRLYTDVKESDQAVVEYFVENSTERATRQRMDLKRRVNPNVGERMDRGGTTDVLFEGVKGVEFAYWDSEKKEWDDEWDTRRTEKKSILPTRVRITVIALDESGKEARYSTQTRIVLNTELPRFN</sequence>
<keyword evidence="9 10" id="KW-0472">Membrane</keyword>
<dbReference type="EMBL" id="RAWG01000116">
    <property type="protein sequence ID" value="RKH41048.1"/>
    <property type="molecule type" value="Genomic_DNA"/>
</dbReference>
<keyword evidence="12" id="KW-1185">Reference proteome</keyword>
<dbReference type="GO" id="GO:0015627">
    <property type="term" value="C:type II protein secretion system complex"/>
    <property type="evidence" value="ECO:0007669"/>
    <property type="project" value="InterPro"/>
</dbReference>
<dbReference type="GO" id="GO:0015628">
    <property type="term" value="P:protein secretion by the type II secretion system"/>
    <property type="evidence" value="ECO:0007669"/>
    <property type="project" value="InterPro"/>
</dbReference>
<dbReference type="GO" id="GO:0005886">
    <property type="term" value="C:plasma membrane"/>
    <property type="evidence" value="ECO:0007669"/>
    <property type="project" value="UniProtKB-SubCell"/>
</dbReference>
<evidence type="ECO:0000256" key="9">
    <source>
        <dbReference type="ARBA" id="ARBA00023136"/>
    </source>
</evidence>
<evidence type="ECO:0000313" key="11">
    <source>
        <dbReference type="EMBL" id="RKH41048.1"/>
    </source>
</evidence>